<dbReference type="Proteomes" id="UP000652430">
    <property type="component" value="Unassembled WGS sequence"/>
</dbReference>
<evidence type="ECO:0000313" key="2">
    <source>
        <dbReference type="Proteomes" id="UP000652430"/>
    </source>
</evidence>
<protein>
    <recommendedName>
        <fullName evidence="3">TolC family protein</fullName>
    </recommendedName>
</protein>
<evidence type="ECO:0008006" key="3">
    <source>
        <dbReference type="Google" id="ProtNLM"/>
    </source>
</evidence>
<keyword evidence="2" id="KW-1185">Reference proteome</keyword>
<dbReference type="Gene3D" id="1.10.287.1700">
    <property type="match status" value="1"/>
</dbReference>
<comment type="caution">
    <text evidence="1">The sequence shown here is derived from an EMBL/GenBank/DDBJ whole genome shotgun (WGS) entry which is preliminary data.</text>
</comment>
<dbReference type="InterPro" id="IPR053716">
    <property type="entry name" value="Flag_assembly_chemotaxis_eff"/>
</dbReference>
<gene>
    <name evidence="1" type="ORF">GCM10008023_33980</name>
</gene>
<evidence type="ECO:0000313" key="1">
    <source>
        <dbReference type="EMBL" id="GHH23240.1"/>
    </source>
</evidence>
<dbReference type="RefSeq" id="WP_189677224.1">
    <property type="nucleotide sequence ID" value="NZ_BNAQ01000006.1"/>
</dbReference>
<organism evidence="1 2">
    <name type="scientific">Sphingomonas glacialis</name>
    <dbReference type="NCBI Taxonomy" id="658225"/>
    <lineage>
        <taxon>Bacteria</taxon>
        <taxon>Pseudomonadati</taxon>
        <taxon>Pseudomonadota</taxon>
        <taxon>Alphaproteobacteria</taxon>
        <taxon>Sphingomonadales</taxon>
        <taxon>Sphingomonadaceae</taxon>
        <taxon>Sphingomonas</taxon>
    </lineage>
</organism>
<name>A0ABQ3LQE2_9SPHN</name>
<proteinExistence type="predicted"/>
<dbReference type="EMBL" id="BNAQ01000006">
    <property type="protein sequence ID" value="GHH23240.1"/>
    <property type="molecule type" value="Genomic_DNA"/>
</dbReference>
<reference evidence="2" key="1">
    <citation type="journal article" date="2019" name="Int. J. Syst. Evol. Microbiol.">
        <title>The Global Catalogue of Microorganisms (GCM) 10K type strain sequencing project: providing services to taxonomists for standard genome sequencing and annotation.</title>
        <authorList>
            <consortium name="The Broad Institute Genomics Platform"/>
            <consortium name="The Broad Institute Genome Sequencing Center for Infectious Disease"/>
            <person name="Wu L."/>
            <person name="Ma J."/>
        </authorList>
    </citation>
    <scope>NUCLEOTIDE SEQUENCE [LARGE SCALE GENOMIC DNA]</scope>
    <source>
        <strain evidence="2">CGMCC 1.8957</strain>
    </source>
</reference>
<accession>A0ABQ3LQE2</accession>
<sequence length="148" mass="16314">MTTPYDAALRLRQREIDDVRVLITIEVNQMTLLDGQRAAIDTSVRAEVELAGSQHVFSAHAFVARMHVARAELGHQRAASDARLTALRAQAVEAYGSLSAIGAAADRHRAETLRMAAIVEQGQIDDFSATRFTRAFTAARRLREAPRM</sequence>